<dbReference type="AlphaFoldDB" id="A0A6L3VA14"/>
<evidence type="ECO:0000256" key="5">
    <source>
        <dbReference type="ARBA" id="ARBA00023136"/>
    </source>
</evidence>
<gene>
    <name evidence="7" type="ORF">F7731_02860</name>
</gene>
<dbReference type="PANTHER" id="PTHR13353:SF5">
    <property type="entry name" value="TRANSMEMBRANE PROTEIN 19"/>
    <property type="match status" value="1"/>
</dbReference>
<evidence type="ECO:0000313" key="8">
    <source>
        <dbReference type="Proteomes" id="UP000481030"/>
    </source>
</evidence>
<sequence>MDDTILLILFIAVTSISGYVLKLLTLSGSLAAFVIGICVSIGFGIEGLLLLGFFFISSSLWSKYKRKFKMNIEQRHEKGSRRDWAQVAANGGAAALFSMLNLVIPDPAWIFGFSISAAAANSDTWASEIGSLSKKPPVFIRTFKRTDAGTSGAISLLGTVAALCGSFTIAALAFFLFHLPLTDFFIIFIFGFAGNIIDTLFGAFGQVVYQCKICGAEIESTIHCRNKTIHKRGLLVMNNDFVNFSSCFLSASLGMLFTSLLN</sequence>
<keyword evidence="5 6" id="KW-0472">Membrane</keyword>
<comment type="subcellular location">
    <subcellularLocation>
        <location evidence="1">Membrane</location>
        <topology evidence="1">Multi-pass membrane protein</topology>
    </subcellularLocation>
</comment>
<feature type="transmembrane region" description="Helical" evidence="6">
    <location>
        <begin position="30"/>
        <end position="62"/>
    </location>
</feature>
<name>A0A6L3VA14_9BACI</name>
<feature type="transmembrane region" description="Helical" evidence="6">
    <location>
        <begin position="5"/>
        <end position="24"/>
    </location>
</feature>
<keyword evidence="8" id="KW-1185">Reference proteome</keyword>
<protein>
    <submittedName>
        <fullName evidence="7">DUF92 domain-containing protein</fullName>
    </submittedName>
</protein>
<feature type="transmembrane region" description="Helical" evidence="6">
    <location>
        <begin position="153"/>
        <end position="178"/>
    </location>
</feature>
<keyword evidence="3 6" id="KW-0812">Transmembrane</keyword>
<dbReference type="EMBL" id="WBOS01000001">
    <property type="protein sequence ID" value="KAB2338518.1"/>
    <property type="molecule type" value="Genomic_DNA"/>
</dbReference>
<keyword evidence="4 6" id="KW-1133">Transmembrane helix</keyword>
<comment type="similarity">
    <text evidence="2">Belongs to the TMEM19 family.</text>
</comment>
<reference evidence="7 8" key="1">
    <citation type="journal article" date="2016" name="Antonie Van Leeuwenhoek">
        <title>Bacillus depressus sp. nov., isolated from soil of a sunflower field.</title>
        <authorList>
            <person name="Wei X."/>
            <person name="Xin D."/>
            <person name="Xin Y."/>
            <person name="Zhang H."/>
            <person name="Wang T."/>
            <person name="Zhang J."/>
        </authorList>
    </citation>
    <scope>NUCLEOTIDE SEQUENCE [LARGE SCALE GENOMIC DNA]</scope>
    <source>
        <strain evidence="7 8">BZ1</strain>
    </source>
</reference>
<evidence type="ECO:0000256" key="4">
    <source>
        <dbReference type="ARBA" id="ARBA00022989"/>
    </source>
</evidence>
<dbReference type="PANTHER" id="PTHR13353">
    <property type="entry name" value="TRANSMEMBRANE PROTEIN 19"/>
    <property type="match status" value="1"/>
</dbReference>
<feature type="transmembrane region" description="Helical" evidence="6">
    <location>
        <begin position="184"/>
        <end position="204"/>
    </location>
</feature>
<organism evidence="7 8">
    <name type="scientific">Cytobacillus depressus</name>
    <dbReference type="NCBI Taxonomy" id="1602942"/>
    <lineage>
        <taxon>Bacteria</taxon>
        <taxon>Bacillati</taxon>
        <taxon>Bacillota</taxon>
        <taxon>Bacilli</taxon>
        <taxon>Bacillales</taxon>
        <taxon>Bacillaceae</taxon>
        <taxon>Cytobacillus</taxon>
    </lineage>
</organism>
<dbReference type="GO" id="GO:0016020">
    <property type="term" value="C:membrane"/>
    <property type="evidence" value="ECO:0007669"/>
    <property type="project" value="UniProtKB-SubCell"/>
</dbReference>
<dbReference type="OrthoDB" id="9808500at2"/>
<evidence type="ECO:0000256" key="2">
    <source>
        <dbReference type="ARBA" id="ARBA00009012"/>
    </source>
</evidence>
<comment type="caution">
    <text evidence="7">The sequence shown here is derived from an EMBL/GenBank/DDBJ whole genome shotgun (WGS) entry which is preliminary data.</text>
</comment>
<feature type="transmembrane region" description="Helical" evidence="6">
    <location>
        <begin position="241"/>
        <end position="261"/>
    </location>
</feature>
<proteinExistence type="inferred from homology"/>
<accession>A0A6L3VA14</accession>
<dbReference type="RefSeq" id="WP_151533257.1">
    <property type="nucleotide sequence ID" value="NZ_WBOS01000001.1"/>
</dbReference>
<dbReference type="Pfam" id="PF01940">
    <property type="entry name" value="DUF92"/>
    <property type="match status" value="1"/>
</dbReference>
<evidence type="ECO:0000313" key="7">
    <source>
        <dbReference type="EMBL" id="KAB2338518.1"/>
    </source>
</evidence>
<dbReference type="Proteomes" id="UP000481030">
    <property type="component" value="Unassembled WGS sequence"/>
</dbReference>
<evidence type="ECO:0000256" key="1">
    <source>
        <dbReference type="ARBA" id="ARBA00004141"/>
    </source>
</evidence>
<evidence type="ECO:0000256" key="3">
    <source>
        <dbReference type="ARBA" id="ARBA00022692"/>
    </source>
</evidence>
<dbReference type="InterPro" id="IPR002794">
    <property type="entry name" value="DUF92_TMEM19"/>
</dbReference>
<evidence type="ECO:0000256" key="6">
    <source>
        <dbReference type="SAM" id="Phobius"/>
    </source>
</evidence>